<organism evidence="1 2">
    <name type="scientific">Sinorhizobium phage phiM9</name>
    <dbReference type="NCBI Taxonomy" id="1636182"/>
    <lineage>
        <taxon>Viruses</taxon>
        <taxon>Duplodnaviria</taxon>
        <taxon>Heunggongvirae</taxon>
        <taxon>Uroviricota</taxon>
        <taxon>Caudoviricetes</taxon>
        <taxon>Pootjesviridae</taxon>
        <taxon>Emnonavirus</taxon>
        <taxon>Emnonavirus phiM9</taxon>
    </lineage>
</organism>
<dbReference type="OrthoDB" id="34049at10239"/>
<dbReference type="Proteomes" id="UP000033804">
    <property type="component" value="Segment"/>
</dbReference>
<keyword evidence="2" id="KW-1185">Reference proteome</keyword>
<dbReference type="GeneID" id="26517889"/>
<protein>
    <submittedName>
        <fullName evidence="1">Uncharacterized protein</fullName>
    </submittedName>
</protein>
<proteinExistence type="predicted"/>
<reference evidence="1 2" key="1">
    <citation type="journal article" date="2015" name="J. Virol.">
        <title>Sinorhizobium meliloti Phage ?M9 Defines a New Group of T4 Superfamily Phages with Unusual Genomic Features but a Common T=16 Capsid.</title>
        <authorList>
            <person name="Johnson M.C."/>
            <person name="Tatum K.B."/>
            <person name="Lynn J.S."/>
            <person name="Brewer T.E."/>
            <person name="Lu S."/>
            <person name="Washburn B.K."/>
            <person name="Stroupe M.E."/>
            <person name="Jones K.M."/>
        </authorList>
    </citation>
    <scope>NUCLEOTIDE SEQUENCE [LARGE SCALE GENOMIC DNA]</scope>
</reference>
<evidence type="ECO:0000313" key="1">
    <source>
        <dbReference type="EMBL" id="AKE44837.1"/>
    </source>
</evidence>
<dbReference type="RefSeq" id="YP_009189591.1">
    <property type="nucleotide sequence ID" value="NC_028676.1"/>
</dbReference>
<sequence>MKTRTKQAAFVIDYMTKNSFGTYNGGREFGSKSFSGCTTYDDDLDFICAFGDAFPPRKPDPNHILSSITLRRVLKQLSDDGYLDRGRLGNEKYVRQEPSWQFVYSLKQWVLKDIRTNGKTAEEIAIEWNGV</sequence>
<reference evidence="2" key="2">
    <citation type="submission" date="2015-03" db="EMBL/GenBank/DDBJ databases">
        <title>The genome and structure of Sinorhizobium meliloti phage phiM9.</title>
        <authorList>
            <person name="Johnson M.C."/>
            <person name="Tatum K.B."/>
            <person name="Lynn J.S."/>
            <person name="Brewer T.E."/>
            <person name="Washburn B.K."/>
            <person name="Stroupe M.E."/>
            <person name="Jones K.M."/>
        </authorList>
    </citation>
    <scope>NUCLEOTIDE SEQUENCE [LARGE SCALE GENOMIC DNA]</scope>
</reference>
<gene>
    <name evidence="1" type="ORF">Sm_phiM9_210</name>
</gene>
<name>A0A0F6R541_9CAUD</name>
<accession>A0A0F6R541</accession>
<dbReference type="EMBL" id="KP881232">
    <property type="protein sequence ID" value="AKE44837.1"/>
    <property type="molecule type" value="Genomic_DNA"/>
</dbReference>
<evidence type="ECO:0000313" key="2">
    <source>
        <dbReference type="Proteomes" id="UP000033804"/>
    </source>
</evidence>
<dbReference type="KEGG" id="vg:26517889"/>